<dbReference type="InterPro" id="IPR051639">
    <property type="entry name" value="BCD1"/>
</dbReference>
<feature type="compositionally biased region" description="Acidic residues" evidence="8">
    <location>
        <begin position="284"/>
        <end position="308"/>
    </location>
</feature>
<keyword evidence="2" id="KW-0479">Metal-binding</keyword>
<gene>
    <name evidence="10" type="ORF">KGF56_003776</name>
</gene>
<dbReference type="Proteomes" id="UP001202479">
    <property type="component" value="Unassembled WGS sequence"/>
</dbReference>
<sequence>MEEPQIQCMICLSNRSKYTCPICAFKTCSLSCYKTHQTKQTCTGKVDVTRFVKQEELTSNPVHLNRDYSFLQTVDRQVHLSKEDIKVSAKNIFKRSRNDHFQNRKRFKSFYENGLDKDKRKLSVCKTFLHDPPTQIKRDNTLVVQLPSGMSRSVSNKTGYEKRLNCFVWTVEWILFDGQAKEVTRFLSFRLKENLTLKEIVPINILSSHGISNKDSLRFYLKNVINQPKDSVLALDSNSTLNSALKNKVVLEYPTIYITQEEGDVLKDRVVDEKKAYTYGLSDAGEEDSSESEDSLSNKDDDDDSDSGPEEHTSKNLVVSKFSLPIDIASTSPIASNTEAASDIPSVGETVDVHDVD</sequence>
<keyword evidence="1" id="KW-0597">Phosphoprotein</keyword>
<accession>A0AAI9SV57</accession>
<dbReference type="InterPro" id="IPR057721">
    <property type="entry name" value="BCD1_alpha/beta"/>
</dbReference>
<dbReference type="GO" id="GO:0048254">
    <property type="term" value="P:snoRNA localization"/>
    <property type="evidence" value="ECO:0007669"/>
    <property type="project" value="TreeGrafter"/>
</dbReference>
<evidence type="ECO:0000256" key="7">
    <source>
        <dbReference type="PROSITE-ProRule" id="PRU00453"/>
    </source>
</evidence>
<evidence type="ECO:0000313" key="10">
    <source>
        <dbReference type="EMBL" id="KAI3403492.2"/>
    </source>
</evidence>
<dbReference type="CDD" id="cd23023">
    <property type="entry name" value="zf-HIT_BCD1"/>
    <property type="match status" value="1"/>
</dbReference>
<evidence type="ECO:0000256" key="1">
    <source>
        <dbReference type="ARBA" id="ARBA00022553"/>
    </source>
</evidence>
<dbReference type="AlphaFoldDB" id="A0AAI9SV57"/>
<evidence type="ECO:0000259" key="9">
    <source>
        <dbReference type="PROSITE" id="PS51083"/>
    </source>
</evidence>
<feature type="domain" description="HIT-type" evidence="9">
    <location>
        <begin position="8"/>
        <end position="42"/>
    </location>
</feature>
<keyword evidence="11" id="KW-1185">Reference proteome</keyword>
<comment type="similarity">
    <text evidence="6">Belongs to the BCD1 family.</text>
</comment>
<comment type="function">
    <text evidence="5">Required for box C/D snoRNAs accumulation involved in snoRNA processing, snoRNA transport to the nucleolus and ribosome biogenesis.</text>
</comment>
<protein>
    <recommendedName>
        <fullName evidence="9">HIT-type domain-containing protein</fullName>
    </recommendedName>
</protein>
<evidence type="ECO:0000256" key="8">
    <source>
        <dbReference type="SAM" id="MobiDB-lite"/>
    </source>
</evidence>
<evidence type="ECO:0000256" key="4">
    <source>
        <dbReference type="ARBA" id="ARBA00022833"/>
    </source>
</evidence>
<dbReference type="PANTHER" id="PTHR13483">
    <property type="entry name" value="BOX C_D SNORNA PROTEIN 1-RELATED"/>
    <property type="match status" value="1"/>
</dbReference>
<dbReference type="EMBL" id="JAHUZD010000126">
    <property type="protein sequence ID" value="KAI3403492.2"/>
    <property type="molecule type" value="Genomic_DNA"/>
</dbReference>
<keyword evidence="4" id="KW-0862">Zinc</keyword>
<dbReference type="GO" id="GO:0000463">
    <property type="term" value="P:maturation of LSU-rRNA from tricistronic rRNA transcript (SSU-rRNA, 5.8S rRNA, LSU-rRNA)"/>
    <property type="evidence" value="ECO:0007669"/>
    <property type="project" value="TreeGrafter"/>
</dbReference>
<reference evidence="10" key="1">
    <citation type="journal article" date="2022" name="DNA Res.">
        <title>Genome analysis of five recently described species of the CUG-Ser clade uncovers Candida theae as a new hybrid lineage with pathogenic potential in the Candida parapsilosis species complex.</title>
        <authorList>
            <person name="Mixao V."/>
            <person name="Del Olmo V."/>
            <person name="Hegedusova E."/>
            <person name="Saus E."/>
            <person name="Pryszcz L."/>
            <person name="Cillingova A."/>
            <person name="Nosek J."/>
            <person name="Gabaldon T."/>
        </authorList>
    </citation>
    <scope>NUCLEOTIDE SEQUENCE</scope>
    <source>
        <strain evidence="10">CBS 10844</strain>
    </source>
</reference>
<evidence type="ECO:0000256" key="3">
    <source>
        <dbReference type="ARBA" id="ARBA00022771"/>
    </source>
</evidence>
<keyword evidence="3 7" id="KW-0863">Zinc-finger</keyword>
<evidence type="ECO:0000256" key="5">
    <source>
        <dbReference type="ARBA" id="ARBA00049598"/>
    </source>
</evidence>
<proteinExistence type="inferred from homology"/>
<evidence type="ECO:0000256" key="6">
    <source>
        <dbReference type="ARBA" id="ARBA00049654"/>
    </source>
</evidence>
<dbReference type="PANTHER" id="PTHR13483:SF3">
    <property type="entry name" value="BOX C_D SNORNA PROTEIN 1"/>
    <property type="match status" value="1"/>
</dbReference>
<feature type="region of interest" description="Disordered" evidence="8">
    <location>
        <begin position="278"/>
        <end position="318"/>
    </location>
</feature>
<comment type="caution">
    <text evidence="10">The sequence shown here is derived from an EMBL/GenBank/DDBJ whole genome shotgun (WGS) entry which is preliminary data.</text>
</comment>
<dbReference type="GeneID" id="73381391"/>
<dbReference type="Pfam" id="PF04438">
    <property type="entry name" value="zf-HIT"/>
    <property type="match status" value="1"/>
</dbReference>
<dbReference type="GO" id="GO:0000492">
    <property type="term" value="P:box C/D snoRNP assembly"/>
    <property type="evidence" value="ECO:0007669"/>
    <property type="project" value="TreeGrafter"/>
</dbReference>
<evidence type="ECO:0000256" key="2">
    <source>
        <dbReference type="ARBA" id="ARBA00022723"/>
    </source>
</evidence>
<dbReference type="Gene3D" id="3.30.60.190">
    <property type="match status" value="1"/>
</dbReference>
<organism evidence="10 11">
    <name type="scientific">Candida oxycetoniae</name>
    <dbReference type="NCBI Taxonomy" id="497107"/>
    <lineage>
        <taxon>Eukaryota</taxon>
        <taxon>Fungi</taxon>
        <taxon>Dikarya</taxon>
        <taxon>Ascomycota</taxon>
        <taxon>Saccharomycotina</taxon>
        <taxon>Pichiomycetes</taxon>
        <taxon>Debaryomycetaceae</taxon>
        <taxon>Candida/Lodderomyces clade</taxon>
        <taxon>Candida</taxon>
    </lineage>
</organism>
<dbReference type="GO" id="GO:0005634">
    <property type="term" value="C:nucleus"/>
    <property type="evidence" value="ECO:0007669"/>
    <property type="project" value="TreeGrafter"/>
</dbReference>
<dbReference type="Pfam" id="PF25790">
    <property type="entry name" value="BCD1"/>
    <property type="match status" value="1"/>
</dbReference>
<dbReference type="PROSITE" id="PS51083">
    <property type="entry name" value="ZF_HIT"/>
    <property type="match status" value="1"/>
</dbReference>
<feature type="region of interest" description="Disordered" evidence="8">
    <location>
        <begin position="333"/>
        <end position="357"/>
    </location>
</feature>
<evidence type="ECO:0000313" key="11">
    <source>
        <dbReference type="Proteomes" id="UP001202479"/>
    </source>
</evidence>
<name>A0AAI9SV57_9ASCO</name>
<dbReference type="SUPFAM" id="SSF144232">
    <property type="entry name" value="HIT/MYND zinc finger-like"/>
    <property type="match status" value="1"/>
</dbReference>
<dbReference type="GO" id="GO:0008270">
    <property type="term" value="F:zinc ion binding"/>
    <property type="evidence" value="ECO:0007669"/>
    <property type="project" value="UniProtKB-UniRule"/>
</dbReference>
<dbReference type="RefSeq" id="XP_049179239.1">
    <property type="nucleotide sequence ID" value="XM_049325144.1"/>
</dbReference>
<dbReference type="GO" id="GO:0070761">
    <property type="term" value="C:pre-snoRNP complex"/>
    <property type="evidence" value="ECO:0007669"/>
    <property type="project" value="TreeGrafter"/>
</dbReference>
<dbReference type="InterPro" id="IPR007529">
    <property type="entry name" value="Znf_HIT"/>
</dbReference>